<gene>
    <name evidence="2" type="ORF">KJI95_07115</name>
</gene>
<dbReference type="InterPro" id="IPR011990">
    <property type="entry name" value="TPR-like_helical_dom_sf"/>
</dbReference>
<keyword evidence="3" id="KW-1185">Reference proteome</keyword>
<dbReference type="Gene3D" id="1.25.40.10">
    <property type="entry name" value="Tetratricopeptide repeat domain"/>
    <property type="match status" value="1"/>
</dbReference>
<feature type="repeat" description="TPR" evidence="1">
    <location>
        <begin position="199"/>
        <end position="232"/>
    </location>
</feature>
<dbReference type="Proteomes" id="UP001195903">
    <property type="component" value="Unassembled WGS sequence"/>
</dbReference>
<accession>A0ABS5V1E7</accession>
<reference evidence="2 3" key="1">
    <citation type="submission" date="2021-05" db="EMBL/GenBank/DDBJ databases">
        <title>Shewanella sp. JM162201.</title>
        <authorList>
            <person name="Xu S."/>
            <person name="Li A."/>
        </authorList>
    </citation>
    <scope>NUCLEOTIDE SEQUENCE [LARGE SCALE GENOMIC DNA]</scope>
    <source>
        <strain evidence="2 3">JM162201</strain>
    </source>
</reference>
<proteinExistence type="predicted"/>
<organism evidence="2 3">
    <name type="scientific">Shewanella jiangmenensis</name>
    <dbReference type="NCBI Taxonomy" id="2837387"/>
    <lineage>
        <taxon>Bacteria</taxon>
        <taxon>Pseudomonadati</taxon>
        <taxon>Pseudomonadota</taxon>
        <taxon>Gammaproteobacteria</taxon>
        <taxon>Alteromonadales</taxon>
        <taxon>Shewanellaceae</taxon>
        <taxon>Shewanella</taxon>
    </lineage>
</organism>
<dbReference type="PROSITE" id="PS51257">
    <property type="entry name" value="PROKAR_LIPOPROTEIN"/>
    <property type="match status" value="1"/>
</dbReference>
<dbReference type="EMBL" id="JAHEPS010000002">
    <property type="protein sequence ID" value="MBT1444294.1"/>
    <property type="molecule type" value="Genomic_DNA"/>
</dbReference>
<keyword evidence="1" id="KW-0802">TPR repeat</keyword>
<dbReference type="InterPro" id="IPR019734">
    <property type="entry name" value="TPR_rpt"/>
</dbReference>
<name>A0ABS5V1E7_9GAMM</name>
<evidence type="ECO:0000313" key="2">
    <source>
        <dbReference type="EMBL" id="MBT1444294.1"/>
    </source>
</evidence>
<evidence type="ECO:0000313" key="3">
    <source>
        <dbReference type="Proteomes" id="UP001195903"/>
    </source>
</evidence>
<dbReference type="PROSITE" id="PS50005">
    <property type="entry name" value="TPR"/>
    <property type="match status" value="1"/>
</dbReference>
<dbReference type="SUPFAM" id="SSF48452">
    <property type="entry name" value="TPR-like"/>
    <property type="match status" value="1"/>
</dbReference>
<protein>
    <recommendedName>
        <fullName evidence="4">Tetratricopeptide repeat protein</fullName>
    </recommendedName>
</protein>
<sequence>MRHIALLTLAFSLGGCAMGSLFISYPSQMAPVKQALSSQTPLAPLGDLAKEIDSQDGLLYAQEAGRVAQVGGDFSASKSYYQAAIAAYNRFDDKATVSVSGIGASAGSLVLNDNVIPYRGPGFERVMLHQYQALNYLMQREFDGALVEVRRANELQDLEQKRYAKSKDSVKAMANGTVDAEMDRLGREAGSVTSSFMNAYSYYTTGLLHELLGEENDAYIDYRKAAQIFPGNPFLEQDLVRLAKKLAMPQYDEFKSRFGDAKLPEANDGEVILLLERGFVPEKRAITVPFTIHDNWQTVSLPTYGGSYGQLPPATISGLKTPLTTATIANIDALAITALKEDLPMLLVRQAARVYAKSELTRSVESQSKKQRNDFDGAAIAMQIFNVVSEQADLRSWLTLPRQAQIARQYLPQGEYRLSIGGQSHAVQVQAGAATLVWGIDTGNNIRFYSINIKK</sequence>
<dbReference type="RefSeq" id="WP_214506487.1">
    <property type="nucleotide sequence ID" value="NZ_JAHEPS010000002.1"/>
</dbReference>
<evidence type="ECO:0008006" key="4">
    <source>
        <dbReference type="Google" id="ProtNLM"/>
    </source>
</evidence>
<comment type="caution">
    <text evidence="2">The sequence shown here is derived from an EMBL/GenBank/DDBJ whole genome shotgun (WGS) entry which is preliminary data.</text>
</comment>
<evidence type="ECO:0000256" key="1">
    <source>
        <dbReference type="PROSITE-ProRule" id="PRU00339"/>
    </source>
</evidence>